<comment type="caution">
    <text evidence="4">The sequence shown here is derived from an EMBL/GenBank/DDBJ whole genome shotgun (WGS) entry which is preliminary data.</text>
</comment>
<dbReference type="SMART" id="SM00635">
    <property type="entry name" value="BID_2"/>
    <property type="match status" value="2"/>
</dbReference>
<dbReference type="InterPro" id="IPR001119">
    <property type="entry name" value="SLH_dom"/>
</dbReference>
<feature type="chain" id="PRO_5045246382" evidence="2">
    <location>
        <begin position="27"/>
        <end position="857"/>
    </location>
</feature>
<feature type="compositionally biased region" description="Low complexity" evidence="1">
    <location>
        <begin position="467"/>
        <end position="495"/>
    </location>
</feature>
<evidence type="ECO:0000259" key="3">
    <source>
        <dbReference type="PROSITE" id="PS51272"/>
    </source>
</evidence>
<feature type="region of interest" description="Disordered" evidence="1">
    <location>
        <begin position="229"/>
        <end position="252"/>
    </location>
</feature>
<dbReference type="RefSeq" id="WP_216477502.1">
    <property type="nucleotide sequence ID" value="NZ_JAHLQJ010000003.1"/>
</dbReference>
<dbReference type="PROSITE" id="PS51272">
    <property type="entry name" value="SLH"/>
    <property type="match status" value="3"/>
</dbReference>
<dbReference type="InterPro" id="IPR003343">
    <property type="entry name" value="Big_2"/>
</dbReference>
<dbReference type="InterPro" id="IPR051465">
    <property type="entry name" value="Cell_Envelope_Struct_Comp"/>
</dbReference>
<feature type="signal peptide" evidence="2">
    <location>
        <begin position="1"/>
        <end position="26"/>
    </location>
</feature>
<name>A0ABS6FLM3_9BACL</name>
<reference evidence="4 5" key="1">
    <citation type="submission" date="2021-06" db="EMBL/GenBank/DDBJ databases">
        <authorList>
            <person name="Sun Q."/>
            <person name="Li D."/>
        </authorList>
    </citation>
    <scope>NUCLEOTIDE SEQUENCE [LARGE SCALE GENOMIC DNA]</scope>
    <source>
        <strain evidence="4 5">MSJ-6</strain>
    </source>
</reference>
<accession>A0ABS6FLM3</accession>
<keyword evidence="5" id="KW-1185">Reference proteome</keyword>
<evidence type="ECO:0000313" key="5">
    <source>
        <dbReference type="Proteomes" id="UP000743001"/>
    </source>
</evidence>
<dbReference type="Pfam" id="PF02368">
    <property type="entry name" value="Big_2"/>
    <property type="match status" value="2"/>
</dbReference>
<sequence length="857" mass="90030">MNKLLKTLMALVILIGTISVQSHVRAAEPTIEEAERGTLSMEQTVIEPGQPITVHYTGAQNAKDWIGLYRSDETPESNTPSQKWAYVQETPDGIITISDASEGEAIALMDLAPGDYYFALLLNDGYEEHADRLEFQIVNKAVTQLKVIPETVKLQLNEEENNVQLQVEADYAVSETLNVTAADGIQYVSNDELVATVTSTGLVEGVSEGTAVVSITYEGKSAEVAIAVESTPDSNPEPEPEPGAASLTGSDSVKGGSTVELIYALQDVADNQFEQIYAQGLSLNFDPAYLEFKGVDSLRGDDLMVSAKENAPGKIHVLAASKGIAQDSHGEWLKFKLAGKANTSGDTQVTLSNIVIANGTGSEYAVPDASHQITVKDEGMADIAVESITINGASAITTKGGTAQMTAVVLPENATNKAVVWSVTNGTGKAIISPSGLLTAVSNGTVTVKATAQDGSGVEGTKAVTISGQTSTGPGPSDPGSSSPGSSGSGSQAPSTPTPPKSNLEIVGNKAIVALDQKNPSASVPVEELKDFDLELRADGASLTISAATIKYLLSQAQNLVGAVLEASINPVADADKDAPVSGGTARIKAAGQAYQYNLLLRTADGKQIKLDAAKEGLDLVLDYEAGVDESLLGIYAYNEAARQWEYVGGVIDPASKQIKASLDRLGSIAAFEYSKLFEDVPASHWVSRTLQVLAAKHIVKGTGDTQFSPNGQTNRAEFTALLVRALGLTATNQAVPFQDVSSNKWYTSEIAAAYQAGLITGISQTHFAPEAEITREQMAALLVRAYEYKLGDILATGDELAAFSDRAQVSDWAQGELSKAIAAGIMQGKGNGLFHPGSEATRAETAQAIYNLLLGR</sequence>
<feature type="domain" description="SLH" evidence="3">
    <location>
        <begin position="801"/>
        <end position="857"/>
    </location>
</feature>
<protein>
    <submittedName>
        <fullName evidence="4">S-layer homology domain-containing protein</fullName>
    </submittedName>
</protein>
<evidence type="ECO:0000313" key="4">
    <source>
        <dbReference type="EMBL" id="MBU5671097.1"/>
    </source>
</evidence>
<proteinExistence type="predicted"/>
<evidence type="ECO:0000256" key="1">
    <source>
        <dbReference type="SAM" id="MobiDB-lite"/>
    </source>
</evidence>
<organism evidence="4 5">
    <name type="scientific">Paenibacillus brevis</name>
    <dbReference type="NCBI Taxonomy" id="2841508"/>
    <lineage>
        <taxon>Bacteria</taxon>
        <taxon>Bacillati</taxon>
        <taxon>Bacillota</taxon>
        <taxon>Bacilli</taxon>
        <taxon>Bacillales</taxon>
        <taxon>Paenibacillaceae</taxon>
        <taxon>Paenibacillus</taxon>
    </lineage>
</organism>
<dbReference type="EMBL" id="JAHLQJ010000003">
    <property type="protein sequence ID" value="MBU5671097.1"/>
    <property type="molecule type" value="Genomic_DNA"/>
</dbReference>
<dbReference type="Proteomes" id="UP000743001">
    <property type="component" value="Unassembled WGS sequence"/>
</dbReference>
<keyword evidence="2" id="KW-0732">Signal</keyword>
<dbReference type="Pfam" id="PF00395">
    <property type="entry name" value="SLH"/>
    <property type="match status" value="3"/>
</dbReference>
<dbReference type="PANTHER" id="PTHR43308">
    <property type="entry name" value="OUTER MEMBRANE PROTEIN ALPHA-RELATED"/>
    <property type="match status" value="1"/>
</dbReference>
<gene>
    <name evidence="4" type="ORF">KQJ23_04545</name>
</gene>
<feature type="region of interest" description="Disordered" evidence="1">
    <location>
        <begin position="452"/>
        <end position="504"/>
    </location>
</feature>
<evidence type="ECO:0000256" key="2">
    <source>
        <dbReference type="SAM" id="SignalP"/>
    </source>
</evidence>
<dbReference type="CDD" id="cd08547">
    <property type="entry name" value="Type_II_cohesin"/>
    <property type="match status" value="1"/>
</dbReference>
<feature type="domain" description="SLH" evidence="3">
    <location>
        <begin position="734"/>
        <end position="797"/>
    </location>
</feature>
<feature type="domain" description="SLH" evidence="3">
    <location>
        <begin position="674"/>
        <end position="733"/>
    </location>
</feature>